<organism evidence="1 2">
    <name type="scientific">Acetobacter pasteurianus</name>
    <name type="common">Acetobacter turbidans</name>
    <dbReference type="NCBI Taxonomy" id="438"/>
    <lineage>
        <taxon>Bacteria</taxon>
        <taxon>Pseudomonadati</taxon>
        <taxon>Pseudomonadota</taxon>
        <taxon>Alphaproteobacteria</taxon>
        <taxon>Acetobacterales</taxon>
        <taxon>Acetobacteraceae</taxon>
        <taxon>Acetobacter</taxon>
    </lineage>
</organism>
<protein>
    <submittedName>
        <fullName evidence="1">Uncharacterized protein</fullName>
    </submittedName>
</protein>
<gene>
    <name evidence="1" type="ORF">SRCM100623_02639</name>
</gene>
<dbReference type="GeneID" id="60376664"/>
<name>A0A1A0CGB9_ACEPA</name>
<dbReference type="eggNOG" id="ENOG5032RUG">
    <property type="taxonomic scope" value="Bacteria"/>
</dbReference>
<reference evidence="1 2" key="1">
    <citation type="submission" date="2016-05" db="EMBL/GenBank/DDBJ databases">
        <title>Genome sequencing of Acetobacter pasteurianus strain SRCM100623.</title>
        <authorList>
            <person name="Song Y.R."/>
        </authorList>
    </citation>
    <scope>NUCLEOTIDE SEQUENCE [LARGE SCALE GENOMIC DNA]</scope>
    <source>
        <strain evidence="1 2">SRCM100623</strain>
    </source>
</reference>
<dbReference type="PATRIC" id="fig|438.15.peg.2927"/>
<accession>A0A1A0CGB9</accession>
<sequence length="78" mass="8753">MSDTLPDRLSVNPESPFYNEDLLARGIGVRFKGVEKTNVEEYCISEGWVRVAVGKTVDRRGNPLTMKLSGPVEVWVKD</sequence>
<comment type="caution">
    <text evidence="1">The sequence shown here is derived from an EMBL/GenBank/DDBJ whole genome shotgun (WGS) entry which is preliminary data.</text>
</comment>
<accession>A0A368A9X1</accession>
<dbReference type="RefSeq" id="WP_003624557.1">
    <property type="nucleotide sequence ID" value="NZ_BSCN01000052.1"/>
</dbReference>
<evidence type="ECO:0000313" key="1">
    <source>
        <dbReference type="EMBL" id="OAZ61661.1"/>
    </source>
</evidence>
<dbReference type="EMBL" id="LYUD01000153">
    <property type="protein sequence ID" value="OAZ61661.1"/>
    <property type="molecule type" value="Genomic_DNA"/>
</dbReference>
<dbReference type="AlphaFoldDB" id="A0A1A0CGB9"/>
<dbReference type="Pfam" id="PF11730">
    <property type="entry name" value="DUF3297"/>
    <property type="match status" value="1"/>
</dbReference>
<dbReference type="Proteomes" id="UP000093796">
    <property type="component" value="Unassembled WGS sequence"/>
</dbReference>
<dbReference type="InterPro" id="IPR021724">
    <property type="entry name" value="DUF3297"/>
</dbReference>
<dbReference type="OMA" id="GPVEPYF"/>
<proteinExistence type="predicted"/>
<dbReference type="OrthoDB" id="8756821at2"/>
<evidence type="ECO:0000313" key="2">
    <source>
        <dbReference type="Proteomes" id="UP000093796"/>
    </source>
</evidence>